<evidence type="ECO:0000313" key="3">
    <source>
        <dbReference type="EMBL" id="GAH07412.1"/>
    </source>
</evidence>
<feature type="non-terminal residue" evidence="3">
    <location>
        <position position="248"/>
    </location>
</feature>
<dbReference type="Pfam" id="PF04055">
    <property type="entry name" value="Radical_SAM"/>
    <property type="match status" value="1"/>
</dbReference>
<reference evidence="3" key="1">
    <citation type="journal article" date="2014" name="Front. Microbiol.">
        <title>High frequency of phylogenetically diverse reductive dehalogenase-homologous genes in deep subseafloor sedimentary metagenomes.</title>
        <authorList>
            <person name="Kawai M."/>
            <person name="Futagami T."/>
            <person name="Toyoda A."/>
            <person name="Takaki Y."/>
            <person name="Nishi S."/>
            <person name="Hori S."/>
            <person name="Arai W."/>
            <person name="Tsubouchi T."/>
            <person name="Morono Y."/>
            <person name="Uchiyama I."/>
            <person name="Ito T."/>
            <person name="Fujiyama A."/>
            <person name="Inagaki F."/>
            <person name="Takami H."/>
        </authorList>
    </citation>
    <scope>NUCLEOTIDE SEQUENCE</scope>
    <source>
        <strain evidence="3">Expedition CK06-06</strain>
    </source>
</reference>
<feature type="domain" description="Radical SAM core" evidence="2">
    <location>
        <begin position="1"/>
        <end position="202"/>
    </location>
</feature>
<dbReference type="PROSITE" id="PS51918">
    <property type="entry name" value="RADICAL_SAM"/>
    <property type="match status" value="1"/>
</dbReference>
<dbReference type="SMART" id="SM00729">
    <property type="entry name" value="Elp3"/>
    <property type="match status" value="1"/>
</dbReference>
<keyword evidence="1" id="KW-0808">Transferase</keyword>
<organism evidence="3">
    <name type="scientific">marine sediment metagenome</name>
    <dbReference type="NCBI Taxonomy" id="412755"/>
    <lineage>
        <taxon>unclassified sequences</taxon>
        <taxon>metagenomes</taxon>
        <taxon>ecological metagenomes</taxon>
    </lineage>
</organism>
<comment type="caution">
    <text evidence="3">The sequence shown here is derived from an EMBL/GenBank/DDBJ whole genome shotgun (WGS) entry which is preliminary data.</text>
</comment>
<protein>
    <recommendedName>
        <fullName evidence="2">Radical SAM core domain-containing protein</fullName>
    </recommendedName>
</protein>
<dbReference type="InterPro" id="IPR058240">
    <property type="entry name" value="rSAM_sf"/>
</dbReference>
<evidence type="ECO:0000256" key="1">
    <source>
        <dbReference type="ARBA" id="ARBA00022679"/>
    </source>
</evidence>
<accession>X1CIA9</accession>
<dbReference type="PANTHER" id="PTHR11918">
    <property type="entry name" value="RADICAL SAM PROTEINS"/>
    <property type="match status" value="1"/>
</dbReference>
<proteinExistence type="predicted"/>
<dbReference type="AlphaFoldDB" id="X1CIA9"/>
<sequence>TVSILLIRENSPKKKNGYKEVVLTGIHIGKYGSDLMDGINLTKLLLEIGKNRLQLRIRLSSLEPAEIEPELIKLMAGHDWLCRHFHISLQSGDDAVLKRMKRHYSTRMFTGVIHDINRLVPDVSIGADVLVGFPGESDRAFNNTFDLLKDIPISYLHVFPYSRREGTVAARLSNQLDHKTIKERAFLLRRLDKKKRKIFWGSLVGETFSVLTEGWVPGDRGLIRGLSDNYVKVIFPSNSLIKNKIVNV</sequence>
<dbReference type="PANTHER" id="PTHR11918:SF45">
    <property type="entry name" value="THREONYLCARBAMOYLADENOSINE TRNA METHYLTHIOTRANSFERASE"/>
    <property type="match status" value="1"/>
</dbReference>
<dbReference type="InterPro" id="IPR007197">
    <property type="entry name" value="rSAM"/>
</dbReference>
<feature type="non-terminal residue" evidence="3">
    <location>
        <position position="1"/>
    </location>
</feature>
<name>X1CIA9_9ZZZZ</name>
<dbReference type="InterPro" id="IPR023404">
    <property type="entry name" value="rSAM_horseshoe"/>
</dbReference>
<evidence type="ECO:0000259" key="2">
    <source>
        <dbReference type="PROSITE" id="PS51918"/>
    </source>
</evidence>
<dbReference type="EMBL" id="BART01032101">
    <property type="protein sequence ID" value="GAH07412.1"/>
    <property type="molecule type" value="Genomic_DNA"/>
</dbReference>
<gene>
    <name evidence="3" type="ORF">S01H4_55592</name>
</gene>
<dbReference type="Gene3D" id="3.80.30.20">
    <property type="entry name" value="tm_1862 like domain"/>
    <property type="match status" value="1"/>
</dbReference>
<dbReference type="GO" id="GO:0035598">
    <property type="term" value="F:tRNA (N(6)-L-threonylcarbamoyladenosine(37)-C(2))-methylthiotransferase activity"/>
    <property type="evidence" value="ECO:0007669"/>
    <property type="project" value="TreeGrafter"/>
</dbReference>
<dbReference type="GO" id="GO:0051536">
    <property type="term" value="F:iron-sulfur cluster binding"/>
    <property type="evidence" value="ECO:0007669"/>
    <property type="project" value="InterPro"/>
</dbReference>
<dbReference type="SUPFAM" id="SSF102114">
    <property type="entry name" value="Radical SAM enzymes"/>
    <property type="match status" value="1"/>
</dbReference>
<dbReference type="InterPro" id="IPR006638">
    <property type="entry name" value="Elp3/MiaA/NifB-like_rSAM"/>
</dbReference>